<dbReference type="Pfam" id="PF02738">
    <property type="entry name" value="MoCoBD_1"/>
    <property type="match status" value="1"/>
</dbReference>
<dbReference type="InterPro" id="IPR008274">
    <property type="entry name" value="AldOxase/xan_DH_MoCoBD1"/>
</dbReference>
<dbReference type="PANTHER" id="PTHR11908">
    <property type="entry name" value="XANTHINE DEHYDROGENASE"/>
    <property type="match status" value="1"/>
</dbReference>
<accession>A0ABS4TF43</accession>
<evidence type="ECO:0000259" key="3">
    <source>
        <dbReference type="SMART" id="SM01008"/>
    </source>
</evidence>
<dbReference type="Pfam" id="PF01315">
    <property type="entry name" value="Ald_Xan_dh_C"/>
    <property type="match status" value="1"/>
</dbReference>
<dbReference type="EC" id="1.17.1.4" evidence="4"/>
<dbReference type="PANTHER" id="PTHR11908:SF132">
    <property type="entry name" value="ALDEHYDE OXIDASE 1-RELATED"/>
    <property type="match status" value="1"/>
</dbReference>
<dbReference type="InterPro" id="IPR036856">
    <property type="entry name" value="Ald_Oxase/Xan_DH_a/b_sf"/>
</dbReference>
<dbReference type="Pfam" id="PF20256">
    <property type="entry name" value="MoCoBD_2"/>
    <property type="match status" value="1"/>
</dbReference>
<reference evidence="4 5" key="1">
    <citation type="submission" date="2021-03" db="EMBL/GenBank/DDBJ databases">
        <title>Sequencing the genomes of 1000 actinobacteria strains.</title>
        <authorList>
            <person name="Klenk H.-P."/>
        </authorList>
    </citation>
    <scope>NUCLEOTIDE SEQUENCE [LARGE SCALE GENOMIC DNA]</scope>
    <source>
        <strain evidence="4 5">DSM 46670</strain>
    </source>
</reference>
<dbReference type="SUPFAM" id="SSF56003">
    <property type="entry name" value="Molybdenum cofactor-binding domain"/>
    <property type="match status" value="1"/>
</dbReference>
<name>A0ABS4TF43_9PSEU</name>
<keyword evidence="2 4" id="KW-0560">Oxidoreductase</keyword>
<keyword evidence="1" id="KW-0500">Molybdenum</keyword>
<evidence type="ECO:0000313" key="5">
    <source>
        <dbReference type="Proteomes" id="UP001519332"/>
    </source>
</evidence>
<dbReference type="Gene3D" id="3.30.365.10">
    <property type="entry name" value="Aldehyde oxidase/xanthine dehydrogenase, molybdopterin binding domain"/>
    <property type="match status" value="4"/>
</dbReference>
<dbReference type="EMBL" id="JAGINW010000001">
    <property type="protein sequence ID" value="MBP2322971.1"/>
    <property type="molecule type" value="Genomic_DNA"/>
</dbReference>
<protein>
    <submittedName>
        <fullName evidence="4">Xanthine dehydrogenase YagR molybdenum-binding subunit</fullName>
        <ecNumber evidence="4">1.17.1.4</ecNumber>
    </submittedName>
</protein>
<dbReference type="GO" id="GO:0004854">
    <property type="term" value="F:xanthine dehydrogenase activity"/>
    <property type="evidence" value="ECO:0007669"/>
    <property type="project" value="UniProtKB-EC"/>
</dbReference>
<gene>
    <name evidence="4" type="ORF">JOF56_003356</name>
</gene>
<dbReference type="InterPro" id="IPR000674">
    <property type="entry name" value="Ald_Oxase/Xan_DH_a/b"/>
</dbReference>
<dbReference type="SUPFAM" id="SSF54665">
    <property type="entry name" value="CO dehydrogenase molybdoprotein N-domain-like"/>
    <property type="match status" value="1"/>
</dbReference>
<organism evidence="4 5">
    <name type="scientific">Kibdelosporangium banguiense</name>
    <dbReference type="NCBI Taxonomy" id="1365924"/>
    <lineage>
        <taxon>Bacteria</taxon>
        <taxon>Bacillati</taxon>
        <taxon>Actinomycetota</taxon>
        <taxon>Actinomycetes</taxon>
        <taxon>Pseudonocardiales</taxon>
        <taxon>Pseudonocardiaceae</taxon>
        <taxon>Kibdelosporangium</taxon>
    </lineage>
</organism>
<dbReference type="InterPro" id="IPR046867">
    <property type="entry name" value="AldOxase/xan_DH_MoCoBD2"/>
</dbReference>
<keyword evidence="5" id="KW-1185">Reference proteome</keyword>
<evidence type="ECO:0000256" key="1">
    <source>
        <dbReference type="ARBA" id="ARBA00022505"/>
    </source>
</evidence>
<sequence>MTSLIRPDGPAKLTGAAIYAADTQVPDVVHAALTTATIPFGQVASIDKSAALAAPGVLDVIDHTNVPQLPPLTSPPLGHSVIPLQTTQVHYDGQPVALVLASTLEQAQHAATLVSVSYSDVGTPLAFGQGAAVIPSGPAVYGPPVERTGDVDAGLARADKVVQATYTTSDRHHSPIEPSATIAWWDDDQLTVHSSVQSSSIAQGALAGLFQIPSEHVRVICPYVGGGFGAKGYVWPHLVLAAVAAKASGRAVKLVMTRAQMFSLSGHQPETSQTVTLGATADGKLTAIRHHSINAAARVDMYTEMTTGGSTWLYDSPAIDTELRVRQVDRPQPTPMRAPAEGPGLVALESAMDELAVELGIDPVELRVINEPPADPMTGKPFSARSLVQCLRQGAERFGWADRKPQMRDGNSLIGWGMAVSSMNGFRGSSSARVRVSSDGHVVVEAGMQEIGSGLPAMIQVIAAETLGCAPSDVEVRHGDTAFPPHMGTIGSMSSGSLSAAVQDAASSVMEKLQAQPGDSLAGLIDAAGLEFVESDGSWAPGAEGNEYSIRTYGAVFVEVRVDADLGLVRVPRIVGVYSAGRIINHLAARSQMTGGIIWGLGQALLEKSVLEPNLGRFLSRNLAGYVVPVNADVGDIDVTFIEEEDRIASPVGAKGIGELGATGVGPAIANAIHHATGRRIRSLPIRIHDLL</sequence>
<proteinExistence type="predicted"/>
<dbReference type="RefSeq" id="WP_209638789.1">
    <property type="nucleotide sequence ID" value="NZ_JAGINW010000001.1"/>
</dbReference>
<dbReference type="InterPro" id="IPR016208">
    <property type="entry name" value="Ald_Oxase/xanthine_DH-like"/>
</dbReference>
<feature type="domain" description="Aldehyde oxidase/xanthine dehydrogenase a/b hammerhead" evidence="3">
    <location>
        <begin position="14"/>
        <end position="122"/>
    </location>
</feature>
<dbReference type="InterPro" id="IPR037165">
    <property type="entry name" value="AldOxase/xan_DH_Mopterin-bd_sf"/>
</dbReference>
<dbReference type="Gene3D" id="3.90.1170.50">
    <property type="entry name" value="Aldehyde oxidase/xanthine dehydrogenase, a/b hammerhead"/>
    <property type="match status" value="1"/>
</dbReference>
<evidence type="ECO:0000256" key="2">
    <source>
        <dbReference type="ARBA" id="ARBA00023002"/>
    </source>
</evidence>
<dbReference type="SMART" id="SM01008">
    <property type="entry name" value="Ald_Xan_dh_C"/>
    <property type="match status" value="1"/>
</dbReference>
<dbReference type="Proteomes" id="UP001519332">
    <property type="component" value="Unassembled WGS sequence"/>
</dbReference>
<comment type="caution">
    <text evidence="4">The sequence shown here is derived from an EMBL/GenBank/DDBJ whole genome shotgun (WGS) entry which is preliminary data.</text>
</comment>
<evidence type="ECO:0000313" key="4">
    <source>
        <dbReference type="EMBL" id="MBP2322971.1"/>
    </source>
</evidence>